<protein>
    <submittedName>
        <fullName evidence="2">Phosphohydrolase</fullName>
    </submittedName>
</protein>
<dbReference type="CDD" id="cd00077">
    <property type="entry name" value="HDc"/>
    <property type="match status" value="1"/>
</dbReference>
<dbReference type="Proteomes" id="UP000229631">
    <property type="component" value="Unassembled WGS sequence"/>
</dbReference>
<dbReference type="GO" id="GO:0016787">
    <property type="term" value="F:hydrolase activity"/>
    <property type="evidence" value="ECO:0007669"/>
    <property type="project" value="UniProtKB-KW"/>
</dbReference>
<feature type="domain" description="HD" evidence="1">
    <location>
        <begin position="29"/>
        <end position="133"/>
    </location>
</feature>
<evidence type="ECO:0000259" key="1">
    <source>
        <dbReference type="PROSITE" id="PS51831"/>
    </source>
</evidence>
<dbReference type="Pfam" id="PF01966">
    <property type="entry name" value="HD"/>
    <property type="match status" value="1"/>
</dbReference>
<evidence type="ECO:0000313" key="2">
    <source>
        <dbReference type="EMBL" id="PIV00557.1"/>
    </source>
</evidence>
<evidence type="ECO:0000313" key="3">
    <source>
        <dbReference type="Proteomes" id="UP000229631"/>
    </source>
</evidence>
<dbReference type="SMART" id="SM00471">
    <property type="entry name" value="HDc"/>
    <property type="match status" value="1"/>
</dbReference>
<sequence>MKSSKYRDLILKQADKYYREYDGIDTSHDINHFLRVERVAKKMAEQEGADLEIVEAMCLLFDVARMMEDKGEIEDHAQEGAKIAKKILTEVGFPSSKIDAVYYAITVHRRSVGINPNTIEAKILQDADYLDAMGAIDIVRVILSSIQSKKYKKPIYLDKPFTEDIYDDSSVIHFIVSQIKHPKIQPENFHTKLGRELAKERYKFMKEFVDRFLAEWEGNS</sequence>
<dbReference type="InterPro" id="IPR003607">
    <property type="entry name" value="HD/PDEase_dom"/>
</dbReference>
<accession>A0A2M7BBT1</accession>
<dbReference type="Gene3D" id="1.10.3210.50">
    <property type="match status" value="1"/>
</dbReference>
<dbReference type="InterPro" id="IPR006675">
    <property type="entry name" value="HDIG_dom"/>
</dbReference>
<reference evidence="3" key="1">
    <citation type="submission" date="2017-09" db="EMBL/GenBank/DDBJ databases">
        <title>Depth-based differentiation of microbial function through sediment-hosted aquifers and enrichment of novel symbionts in the deep terrestrial subsurface.</title>
        <authorList>
            <person name="Probst A.J."/>
            <person name="Ladd B."/>
            <person name="Jarett J.K."/>
            <person name="Geller-Mcgrath D.E."/>
            <person name="Sieber C.M.K."/>
            <person name="Emerson J.B."/>
            <person name="Anantharaman K."/>
            <person name="Thomas B.C."/>
            <person name="Malmstrom R."/>
            <person name="Stieglmeier M."/>
            <person name="Klingl A."/>
            <person name="Woyke T."/>
            <person name="Ryan C.M."/>
            <person name="Banfield J.F."/>
        </authorList>
    </citation>
    <scope>NUCLEOTIDE SEQUENCE [LARGE SCALE GENOMIC DNA]</scope>
</reference>
<dbReference type="PROSITE" id="PS51831">
    <property type="entry name" value="HD"/>
    <property type="match status" value="1"/>
</dbReference>
<dbReference type="NCBIfam" id="TIGR00277">
    <property type="entry name" value="HDIG"/>
    <property type="match status" value="1"/>
</dbReference>
<dbReference type="AlphaFoldDB" id="A0A2M7BBT1"/>
<organism evidence="2 3">
    <name type="scientific">Candidatus Shapirobacteria bacterium CG03_land_8_20_14_0_80_39_12</name>
    <dbReference type="NCBI Taxonomy" id="1974879"/>
    <lineage>
        <taxon>Bacteria</taxon>
        <taxon>Candidatus Shapironibacteriota</taxon>
    </lineage>
</organism>
<keyword evidence="2" id="KW-0378">Hydrolase</keyword>
<comment type="caution">
    <text evidence="2">The sequence shown here is derived from an EMBL/GenBank/DDBJ whole genome shotgun (WGS) entry which is preliminary data.</text>
</comment>
<dbReference type="PANTHER" id="PTHR33594">
    <property type="entry name" value="SUPERFAMILY HYDROLASE, PUTATIVE (AFU_ORTHOLOGUE AFUA_1G03035)-RELATED"/>
    <property type="match status" value="1"/>
</dbReference>
<name>A0A2M7BBT1_9BACT</name>
<gene>
    <name evidence="2" type="ORF">COS54_02750</name>
</gene>
<dbReference type="SUPFAM" id="SSF109604">
    <property type="entry name" value="HD-domain/PDEase-like"/>
    <property type="match status" value="1"/>
</dbReference>
<dbReference type="PANTHER" id="PTHR33594:SF1">
    <property type="entry name" value="HD_PDEASE DOMAIN-CONTAINING PROTEIN"/>
    <property type="match status" value="1"/>
</dbReference>
<proteinExistence type="predicted"/>
<dbReference type="EMBL" id="PEVC01000049">
    <property type="protein sequence ID" value="PIV00557.1"/>
    <property type="molecule type" value="Genomic_DNA"/>
</dbReference>
<dbReference type="InterPro" id="IPR006674">
    <property type="entry name" value="HD_domain"/>
</dbReference>